<sequence>MVEYTQTDAELPIRSTTKAINKTQTGQPRRHRKCDEGRPSCQACVDKGLVCDGYWVLGGLPTPSKEDRKASSKLEAVVTKTAASTSTCIPPMPNYDSVVFADQQDFDYFNAFVFAVRQDGSLPISDLIQMTPQIARDIAHIRDLCVASGASIMRMPLSYCTHEMGKAALRDATQRTIMYTSRAIRALCNVKPTAANLKMTVVASLMMCTSGIIRRSDEAAHLHFTHARLVLDQYFRVRCEETNTVFEKLRLDLVDEAIYNVVQNLSTYSWDFEPSYPMPDHSRPGTLPKPCMRGWKHAYRIKDMPSRFFYDKEAARWWNCLQHFIMHHLDDGDSSDISQGIDDLFFCPFSPRDDTLLESRLSKALAVVARWHGAFQPLFEAGIPFKLTHPERYSQLVTLELLYQETLARLYAYRGQDAAAAVPSRSPLYREILRASRLIIGRTKPLNQGMSTPFIDNASINPLAFVLNQCRDPAVLDEMKAMLLPRAAMDSPSMTMVGLLTSTGEVPFALAQAWKSWVFFLTCAGCRVGELDLLK</sequence>
<dbReference type="InterPro" id="IPR036864">
    <property type="entry name" value="Zn2-C6_fun-type_DNA-bd_sf"/>
</dbReference>
<dbReference type="AlphaFoldDB" id="A0A084QX75"/>
<dbReference type="PANTHER" id="PTHR36206">
    <property type="entry name" value="ASPERCRYPTIN BIOSYNTHESIS CLUSTER-SPECIFIC TRANSCRIPTION REGULATOR ATNN-RELATED"/>
    <property type="match status" value="1"/>
</dbReference>
<keyword evidence="3" id="KW-0805">Transcription regulation</keyword>
<keyword evidence="4" id="KW-0238">DNA-binding</keyword>
<evidence type="ECO:0000313" key="9">
    <source>
        <dbReference type="Proteomes" id="UP000028524"/>
    </source>
</evidence>
<dbReference type="InterPro" id="IPR052360">
    <property type="entry name" value="Transcr_Regulatory_Proteins"/>
</dbReference>
<keyword evidence="5" id="KW-0804">Transcription</keyword>
<feature type="domain" description="Zn(2)-C6 fungal-type" evidence="7">
    <location>
        <begin position="29"/>
        <end position="55"/>
    </location>
</feature>
<accession>A0A084QX75</accession>
<dbReference type="InterPro" id="IPR001138">
    <property type="entry name" value="Zn2Cys6_DnaBD"/>
</dbReference>
<dbReference type="GO" id="GO:0008270">
    <property type="term" value="F:zinc ion binding"/>
    <property type="evidence" value="ECO:0007669"/>
    <property type="project" value="InterPro"/>
</dbReference>
<evidence type="ECO:0000256" key="6">
    <source>
        <dbReference type="ARBA" id="ARBA00023242"/>
    </source>
</evidence>
<dbReference type="SUPFAM" id="SSF57701">
    <property type="entry name" value="Zn2/Cys6 DNA-binding domain"/>
    <property type="match status" value="1"/>
</dbReference>
<organism evidence="8 9">
    <name type="scientific">Stachybotrys chlorohalonatus (strain IBT 40285)</name>
    <dbReference type="NCBI Taxonomy" id="1283841"/>
    <lineage>
        <taxon>Eukaryota</taxon>
        <taxon>Fungi</taxon>
        <taxon>Dikarya</taxon>
        <taxon>Ascomycota</taxon>
        <taxon>Pezizomycotina</taxon>
        <taxon>Sordariomycetes</taxon>
        <taxon>Hypocreomycetidae</taxon>
        <taxon>Hypocreales</taxon>
        <taxon>Stachybotryaceae</taxon>
        <taxon>Stachybotrys</taxon>
    </lineage>
</organism>
<dbReference type="Proteomes" id="UP000028524">
    <property type="component" value="Unassembled WGS sequence"/>
</dbReference>
<dbReference type="CDD" id="cd00067">
    <property type="entry name" value="GAL4"/>
    <property type="match status" value="1"/>
</dbReference>
<evidence type="ECO:0000256" key="4">
    <source>
        <dbReference type="ARBA" id="ARBA00023125"/>
    </source>
</evidence>
<proteinExistence type="predicted"/>
<evidence type="ECO:0000256" key="3">
    <source>
        <dbReference type="ARBA" id="ARBA00023015"/>
    </source>
</evidence>
<keyword evidence="1" id="KW-0479">Metal-binding</keyword>
<dbReference type="STRING" id="1283841.A0A084QX75"/>
<dbReference type="OMA" id="ARPIWRE"/>
<dbReference type="HOGENOM" id="CLU_011409_9_1_1"/>
<dbReference type="PANTHER" id="PTHR36206:SF4">
    <property type="entry name" value="HYPOTHETICAL CONSERVED PROTEIN (EUROFUNG)-RELATED"/>
    <property type="match status" value="1"/>
</dbReference>
<evidence type="ECO:0000256" key="5">
    <source>
        <dbReference type="ARBA" id="ARBA00023163"/>
    </source>
</evidence>
<dbReference type="InParanoid" id="A0A084QX75"/>
<evidence type="ECO:0000256" key="1">
    <source>
        <dbReference type="ARBA" id="ARBA00022723"/>
    </source>
</evidence>
<reference evidence="8 9" key="1">
    <citation type="journal article" date="2014" name="BMC Genomics">
        <title>Comparative genome sequencing reveals chemotype-specific gene clusters in the toxigenic black mold Stachybotrys.</title>
        <authorList>
            <person name="Semeiks J."/>
            <person name="Borek D."/>
            <person name="Otwinowski Z."/>
            <person name="Grishin N.V."/>
        </authorList>
    </citation>
    <scope>NUCLEOTIDE SEQUENCE [LARGE SCALE GENOMIC DNA]</scope>
    <source>
        <strain evidence="8 9">IBT 40285</strain>
    </source>
</reference>
<dbReference type="GO" id="GO:0003677">
    <property type="term" value="F:DNA binding"/>
    <property type="evidence" value="ECO:0007669"/>
    <property type="project" value="UniProtKB-KW"/>
</dbReference>
<evidence type="ECO:0000256" key="2">
    <source>
        <dbReference type="ARBA" id="ARBA00022833"/>
    </source>
</evidence>
<keyword evidence="2" id="KW-0862">Zinc</keyword>
<protein>
    <recommendedName>
        <fullName evidence="7">Zn(2)-C6 fungal-type domain-containing protein</fullName>
    </recommendedName>
</protein>
<name>A0A084QX75_STAC4</name>
<dbReference type="Pfam" id="PF00172">
    <property type="entry name" value="Zn_clus"/>
    <property type="match status" value="1"/>
</dbReference>
<evidence type="ECO:0000313" key="8">
    <source>
        <dbReference type="EMBL" id="KFA68560.1"/>
    </source>
</evidence>
<gene>
    <name evidence="8" type="ORF">S40285_08151</name>
</gene>
<evidence type="ECO:0000259" key="7">
    <source>
        <dbReference type="Pfam" id="PF00172"/>
    </source>
</evidence>
<keyword evidence="6" id="KW-0539">Nucleus</keyword>
<dbReference type="EMBL" id="KL659816">
    <property type="protein sequence ID" value="KFA68560.1"/>
    <property type="molecule type" value="Genomic_DNA"/>
</dbReference>
<keyword evidence="9" id="KW-1185">Reference proteome</keyword>
<dbReference type="GO" id="GO:0000981">
    <property type="term" value="F:DNA-binding transcription factor activity, RNA polymerase II-specific"/>
    <property type="evidence" value="ECO:0007669"/>
    <property type="project" value="InterPro"/>
</dbReference>
<dbReference type="OrthoDB" id="416217at2759"/>